<proteinExistence type="predicted"/>
<dbReference type="AlphaFoldDB" id="A0A8D8XMM1"/>
<protein>
    <submittedName>
        <fullName evidence="1">Uncharacterized protein</fullName>
    </submittedName>
</protein>
<evidence type="ECO:0000313" key="1">
    <source>
        <dbReference type="EMBL" id="CAG6701043.1"/>
    </source>
</evidence>
<dbReference type="EMBL" id="HBUF01339670">
    <property type="protein sequence ID" value="CAG6701043.1"/>
    <property type="molecule type" value="Transcribed_RNA"/>
</dbReference>
<name>A0A8D8XMM1_9HEMI</name>
<accession>A0A8D8XMM1</accession>
<organism evidence="1">
    <name type="scientific">Cacopsylla melanoneura</name>
    <dbReference type="NCBI Taxonomy" id="428564"/>
    <lineage>
        <taxon>Eukaryota</taxon>
        <taxon>Metazoa</taxon>
        <taxon>Ecdysozoa</taxon>
        <taxon>Arthropoda</taxon>
        <taxon>Hexapoda</taxon>
        <taxon>Insecta</taxon>
        <taxon>Pterygota</taxon>
        <taxon>Neoptera</taxon>
        <taxon>Paraneoptera</taxon>
        <taxon>Hemiptera</taxon>
        <taxon>Sternorrhyncha</taxon>
        <taxon>Psylloidea</taxon>
        <taxon>Psyllidae</taxon>
        <taxon>Psyllinae</taxon>
        <taxon>Cacopsylla</taxon>
    </lineage>
</organism>
<sequence length="132" mass="15711">MSSVNTRMDTRTKTLQNTRSRLPTASLKDSTHMWTLMDMCRVFIMFLTITMDSEWLPQICPGPLYQFLSLWFLFTRNEHSGCETVRFNKERFFSRTSRRASLVRTCCILESILRRTVDTILLRIEHEPIRNQ</sequence>
<reference evidence="1" key="1">
    <citation type="submission" date="2021-05" db="EMBL/GenBank/DDBJ databases">
        <authorList>
            <person name="Alioto T."/>
            <person name="Alioto T."/>
            <person name="Gomez Garrido J."/>
        </authorList>
    </citation>
    <scope>NUCLEOTIDE SEQUENCE</scope>
</reference>